<proteinExistence type="predicted"/>
<dbReference type="Proteomes" id="UP000464507">
    <property type="component" value="Chromosome"/>
</dbReference>
<dbReference type="KEGG" id="mant:BHD05_07700"/>
<gene>
    <name evidence="1" type="ORF">BHD05_07700</name>
</gene>
<keyword evidence="2" id="KW-1185">Reference proteome</keyword>
<organism evidence="1 2">
    <name type="scientific">Marisediminicola antarctica</name>
    <dbReference type="NCBI Taxonomy" id="674079"/>
    <lineage>
        <taxon>Bacteria</taxon>
        <taxon>Bacillati</taxon>
        <taxon>Actinomycetota</taxon>
        <taxon>Actinomycetes</taxon>
        <taxon>Micrococcales</taxon>
        <taxon>Microbacteriaceae</taxon>
        <taxon>Marisediminicola</taxon>
    </lineage>
</organism>
<accession>A0A7L5AG99</accession>
<evidence type="ECO:0000313" key="1">
    <source>
        <dbReference type="EMBL" id="QHO69543.1"/>
    </source>
</evidence>
<evidence type="ECO:0000313" key="2">
    <source>
        <dbReference type="Proteomes" id="UP000464507"/>
    </source>
</evidence>
<protein>
    <submittedName>
        <fullName evidence="1">Uncharacterized protein</fullName>
    </submittedName>
</protein>
<name>A0A7L5AG99_9MICO</name>
<dbReference type="AlphaFoldDB" id="A0A7L5AG99"/>
<sequence>MIDQGNSIGLFVQYNGVACQWGYPSSGDAFSYGHSAISSANAKAVKSRLTADGYFARSALGGELFCLPPEQSVMGEESCFLFVGPEWFYSNVESELEMIVSQARAG</sequence>
<reference evidence="1 2" key="1">
    <citation type="submission" date="2016-09" db="EMBL/GenBank/DDBJ databases">
        <title>Complete genome sequence of microbes from the polar regions.</title>
        <authorList>
            <person name="Liao L."/>
            <person name="Chen B."/>
        </authorList>
    </citation>
    <scope>NUCLEOTIDE SEQUENCE [LARGE SCALE GENOMIC DNA]</scope>
    <source>
        <strain evidence="1 2">ZS314</strain>
    </source>
</reference>
<dbReference type="EMBL" id="CP017146">
    <property type="protein sequence ID" value="QHO69543.1"/>
    <property type="molecule type" value="Genomic_DNA"/>
</dbReference>